<keyword evidence="2" id="KW-0378">Hydrolase</keyword>
<dbReference type="InterPro" id="IPR029058">
    <property type="entry name" value="AB_hydrolase_fold"/>
</dbReference>
<evidence type="ECO:0000313" key="2">
    <source>
        <dbReference type="EMBL" id="MEA5260174.1"/>
    </source>
</evidence>
<gene>
    <name evidence="2" type="ORF">VB264_20415</name>
</gene>
<keyword evidence="3" id="KW-1185">Reference proteome</keyword>
<dbReference type="RefSeq" id="WP_323252443.1">
    <property type="nucleotide sequence ID" value="NZ_JAYFUL010000047.1"/>
</dbReference>
<protein>
    <submittedName>
        <fullName evidence="2">Alpha/beta family hydrolase</fullName>
    </submittedName>
</protein>
<evidence type="ECO:0000259" key="1">
    <source>
        <dbReference type="Pfam" id="PF20408"/>
    </source>
</evidence>
<dbReference type="Proteomes" id="UP001304671">
    <property type="component" value="Unassembled WGS sequence"/>
</dbReference>
<dbReference type="Pfam" id="PF20408">
    <property type="entry name" value="Abhydrolase_11"/>
    <property type="match status" value="1"/>
</dbReference>
<proteinExistence type="predicted"/>
<comment type="caution">
    <text evidence="2">The sequence shown here is derived from an EMBL/GenBank/DDBJ whole genome shotgun (WGS) entry which is preliminary data.</text>
</comment>
<accession>A0ABU5QTN0</accession>
<feature type="domain" description="KANL3/Tex30 alpha/beta hydrolase-like" evidence="1">
    <location>
        <begin position="101"/>
        <end position="223"/>
    </location>
</feature>
<dbReference type="GO" id="GO:0016787">
    <property type="term" value="F:hydrolase activity"/>
    <property type="evidence" value="ECO:0007669"/>
    <property type="project" value="UniProtKB-KW"/>
</dbReference>
<reference evidence="2 3" key="1">
    <citation type="submission" date="2023-12" db="EMBL/GenBank/DDBJ databases">
        <title>Novel species of the genus Arcicella isolated from rivers.</title>
        <authorList>
            <person name="Lu H."/>
        </authorList>
    </citation>
    <scope>NUCLEOTIDE SEQUENCE [LARGE SCALE GENOMIC DNA]</scope>
    <source>
        <strain evidence="2 3">LMG 21963</strain>
    </source>
</reference>
<name>A0ABU5QTN0_9BACT</name>
<sequence length="225" mass="26403">MKTPSLKKVVLLVGRDDWHKDTHLNHILRNYLKKNNYKIMWEHPAGSFIYKLQSIESHLKWLPKSIKAFNIKLVKLLYLVTHWSYAVYLYNRPNEFIEFRCPRLKKRIQNLSANNELIVFSRSSGGRAISLIADELNIKHIVCLGYPFQNPNNGVEPERYLHLAHLQTPMLIIQGINDEYGGIEIKEKYHLSPQINLFFVDTDHNFNIGDSTWNTVYAKIDEVIK</sequence>
<dbReference type="InterPro" id="IPR046879">
    <property type="entry name" value="KANL3/Tex30_Abhydrolase"/>
</dbReference>
<dbReference type="Gene3D" id="3.40.50.1820">
    <property type="entry name" value="alpha/beta hydrolase"/>
    <property type="match status" value="1"/>
</dbReference>
<organism evidence="2 3">
    <name type="scientific">Arcicella aquatica</name>
    <dbReference type="NCBI Taxonomy" id="217141"/>
    <lineage>
        <taxon>Bacteria</taxon>
        <taxon>Pseudomonadati</taxon>
        <taxon>Bacteroidota</taxon>
        <taxon>Cytophagia</taxon>
        <taxon>Cytophagales</taxon>
        <taxon>Flectobacillaceae</taxon>
        <taxon>Arcicella</taxon>
    </lineage>
</organism>
<evidence type="ECO:0000313" key="3">
    <source>
        <dbReference type="Proteomes" id="UP001304671"/>
    </source>
</evidence>
<dbReference type="SUPFAM" id="SSF53474">
    <property type="entry name" value="alpha/beta-Hydrolases"/>
    <property type="match status" value="1"/>
</dbReference>
<dbReference type="EMBL" id="JAYFUL010000047">
    <property type="protein sequence ID" value="MEA5260174.1"/>
    <property type="molecule type" value="Genomic_DNA"/>
</dbReference>